<dbReference type="PANTHER" id="PTHR30069:SF29">
    <property type="entry name" value="HEMOGLOBIN AND HEMOGLOBIN-HAPTOGLOBIN-BINDING PROTEIN 1-RELATED"/>
    <property type="match status" value="1"/>
</dbReference>
<evidence type="ECO:0000256" key="3">
    <source>
        <dbReference type="ARBA" id="ARBA00022452"/>
    </source>
</evidence>
<comment type="subcellular location">
    <subcellularLocation>
        <location evidence="1">Cell outer membrane</location>
        <topology evidence="1">Multi-pass membrane protein</topology>
    </subcellularLocation>
</comment>
<accession>A0A1I5PLV2</accession>
<dbReference type="GO" id="GO:0044718">
    <property type="term" value="P:siderophore transmembrane transport"/>
    <property type="evidence" value="ECO:0007669"/>
    <property type="project" value="TreeGrafter"/>
</dbReference>
<feature type="signal peptide" evidence="9">
    <location>
        <begin position="1"/>
        <end position="25"/>
    </location>
</feature>
<keyword evidence="11" id="KW-1185">Reference proteome</keyword>
<evidence type="ECO:0000256" key="4">
    <source>
        <dbReference type="ARBA" id="ARBA00022692"/>
    </source>
</evidence>
<evidence type="ECO:0000256" key="9">
    <source>
        <dbReference type="SAM" id="SignalP"/>
    </source>
</evidence>
<keyword evidence="5 9" id="KW-0732">Signal</keyword>
<dbReference type="STRING" id="604088.SAMN04488060_2485"/>
<dbReference type="InterPro" id="IPR037066">
    <property type="entry name" value="Plug_dom_sf"/>
</dbReference>
<name>A0A1I5PLV2_9SPHN</name>
<feature type="compositionally biased region" description="Basic and acidic residues" evidence="8">
    <location>
        <begin position="587"/>
        <end position="598"/>
    </location>
</feature>
<dbReference type="EMBL" id="FOWZ01000004">
    <property type="protein sequence ID" value="SFP34511.1"/>
    <property type="molecule type" value="Genomic_DNA"/>
</dbReference>
<dbReference type="SUPFAM" id="SSF56935">
    <property type="entry name" value="Porins"/>
    <property type="match status" value="2"/>
</dbReference>
<dbReference type="InterPro" id="IPR010916">
    <property type="entry name" value="TonB_box_CS"/>
</dbReference>
<feature type="chain" id="PRO_5011538844" description="Outer membrane receptor proteins, mostly Fe transport" evidence="9">
    <location>
        <begin position="26"/>
        <end position="914"/>
    </location>
</feature>
<organism evidence="10 11">
    <name type="scientific">Qipengyuania nanhaisediminis</name>
    <dbReference type="NCBI Taxonomy" id="604088"/>
    <lineage>
        <taxon>Bacteria</taxon>
        <taxon>Pseudomonadati</taxon>
        <taxon>Pseudomonadota</taxon>
        <taxon>Alphaproteobacteria</taxon>
        <taxon>Sphingomonadales</taxon>
        <taxon>Erythrobacteraceae</taxon>
        <taxon>Qipengyuania</taxon>
    </lineage>
</organism>
<feature type="region of interest" description="Disordered" evidence="8">
    <location>
        <begin position="726"/>
        <end position="747"/>
    </location>
</feature>
<dbReference type="AlphaFoldDB" id="A0A1I5PLV2"/>
<dbReference type="Gene3D" id="2.40.170.20">
    <property type="entry name" value="TonB-dependent receptor, beta-barrel domain"/>
    <property type="match status" value="1"/>
</dbReference>
<keyword evidence="4" id="KW-0812">Transmembrane</keyword>
<dbReference type="InterPro" id="IPR036942">
    <property type="entry name" value="Beta-barrel_TonB_sf"/>
</dbReference>
<evidence type="ECO:0000313" key="11">
    <source>
        <dbReference type="Proteomes" id="UP000199331"/>
    </source>
</evidence>
<evidence type="ECO:0000256" key="1">
    <source>
        <dbReference type="ARBA" id="ARBA00004571"/>
    </source>
</evidence>
<keyword evidence="3" id="KW-1134">Transmembrane beta strand</keyword>
<dbReference type="GO" id="GO:0015344">
    <property type="term" value="F:siderophore uptake transmembrane transporter activity"/>
    <property type="evidence" value="ECO:0007669"/>
    <property type="project" value="TreeGrafter"/>
</dbReference>
<reference evidence="11" key="1">
    <citation type="submission" date="2016-10" db="EMBL/GenBank/DDBJ databases">
        <authorList>
            <person name="Varghese N."/>
            <person name="Submissions S."/>
        </authorList>
    </citation>
    <scope>NUCLEOTIDE SEQUENCE [LARGE SCALE GENOMIC DNA]</scope>
    <source>
        <strain evidence="11">CGMCC 1.7715</strain>
    </source>
</reference>
<proteinExistence type="predicted"/>
<dbReference type="InterPro" id="IPR039426">
    <property type="entry name" value="TonB-dep_rcpt-like"/>
</dbReference>
<dbReference type="GO" id="GO:0009279">
    <property type="term" value="C:cell outer membrane"/>
    <property type="evidence" value="ECO:0007669"/>
    <property type="project" value="UniProtKB-SubCell"/>
</dbReference>
<evidence type="ECO:0000256" key="2">
    <source>
        <dbReference type="ARBA" id="ARBA00022448"/>
    </source>
</evidence>
<dbReference type="PANTHER" id="PTHR30069">
    <property type="entry name" value="TONB-DEPENDENT OUTER MEMBRANE RECEPTOR"/>
    <property type="match status" value="1"/>
</dbReference>
<keyword evidence="2" id="KW-0813">Transport</keyword>
<dbReference type="PROSITE" id="PS00430">
    <property type="entry name" value="TONB_DEPENDENT_REC_1"/>
    <property type="match status" value="1"/>
</dbReference>
<keyword evidence="6" id="KW-0472">Membrane</keyword>
<evidence type="ECO:0000256" key="8">
    <source>
        <dbReference type="SAM" id="MobiDB-lite"/>
    </source>
</evidence>
<evidence type="ECO:0000256" key="6">
    <source>
        <dbReference type="ARBA" id="ARBA00023136"/>
    </source>
</evidence>
<evidence type="ECO:0000256" key="5">
    <source>
        <dbReference type="ARBA" id="ARBA00022729"/>
    </source>
</evidence>
<sequence>MINLRSRQSASVLALVLAGMPVIAAADEQEPQSLPDPDEIEASVPPAANDTIVVEGTRLRGQLFVEEKPIAEFDEADIASFGASSIADVIAAIEPATGSGARGGRGGGRPVFLINGIRVSSWREFRSYPPEAIRKVEVFPEETAQRFGYSPDQRVVNILLKPDFRSVTAEVEYEGPESGGFTRNEQELTFLRIGEKGRFNINVDIEDSSLLTEAERGLTVANGAPGEAAFRSLRPDTMSAEGTINYARAFQESGLSLSLNGTVNHSESRSLSGLSSDGIVPLERRSDIDTVSVGGTVSRPLGDWNAVFTNNSVFTDSRTEIDSFDGSGFDVANNRTWRLDNALTLTGYPISLPAGDVSVTVDYGLDWVRLASDDTRTDFETELTRRRFNGGTNVSIPISERGGHWGAIGGVSLNFSSGFEDLSDFGTLANWSAGINWRPTDTLGFSATRIWREVAPGLASLGDPRIDEFNVPVFDYASGETVLATLITGGNPDLAEETQADWKFTGNWELPFWENARFQVDYGINRSRDVTATPGFSAAFEEAFPDRVTRDLAGDLLAIDRRPLTLYETRSRIVSFGLNARGQIGKAPERSERGERGRGGPPAAAGRSGRSGGGFDPARMETMRETFCKTPEGEMPDLSGVPEMFRSRLLDENGNPDPEKIAAARARFCGEDAERRSEEFAAMRTAICADPPQLDGLPEQVLARLRGENGEIDPEKVKTMRERMCSASADGEGQQSGERRGGGGFGRMFGGNSNDTRPRYFLSLNHNIALENEVLLAEGGPLFDQLAGDVLQGGAISEHTSRLEAGLFWQGYGLRLSGRYTGEATLLGGDTPGSSDLFFGDLATFDMRLFANLGEIFKKDEGWMKGLRLAFVVDNVFDAQREVLDENGEVPDAFAPERIDPVGRYLGIDIRKAF</sequence>
<dbReference type="Proteomes" id="UP000199331">
    <property type="component" value="Unassembled WGS sequence"/>
</dbReference>
<evidence type="ECO:0008006" key="12">
    <source>
        <dbReference type="Google" id="ProtNLM"/>
    </source>
</evidence>
<evidence type="ECO:0000313" key="10">
    <source>
        <dbReference type="EMBL" id="SFP34511.1"/>
    </source>
</evidence>
<protein>
    <recommendedName>
        <fullName evidence="12">Outer membrane receptor proteins, mostly Fe transport</fullName>
    </recommendedName>
</protein>
<dbReference type="Gene3D" id="2.170.130.10">
    <property type="entry name" value="TonB-dependent receptor, plug domain"/>
    <property type="match status" value="1"/>
</dbReference>
<evidence type="ECO:0000256" key="7">
    <source>
        <dbReference type="ARBA" id="ARBA00023237"/>
    </source>
</evidence>
<feature type="region of interest" description="Disordered" evidence="8">
    <location>
        <begin position="584"/>
        <end position="618"/>
    </location>
</feature>
<keyword evidence="7" id="KW-0998">Cell outer membrane</keyword>
<gene>
    <name evidence="10" type="ORF">SAMN04488060_2485</name>
</gene>